<evidence type="ECO:0000256" key="1">
    <source>
        <dbReference type="SAM" id="MobiDB-lite"/>
    </source>
</evidence>
<name>A0ABQ4TTW5_9HYPH</name>
<evidence type="ECO:0000313" key="3">
    <source>
        <dbReference type="Proteomes" id="UP001055057"/>
    </source>
</evidence>
<feature type="region of interest" description="Disordered" evidence="1">
    <location>
        <begin position="1"/>
        <end position="36"/>
    </location>
</feature>
<organism evidence="2 3">
    <name type="scientific">Methylobacterium trifolii</name>
    <dbReference type="NCBI Taxonomy" id="1003092"/>
    <lineage>
        <taxon>Bacteria</taxon>
        <taxon>Pseudomonadati</taxon>
        <taxon>Pseudomonadota</taxon>
        <taxon>Alphaproteobacteria</taxon>
        <taxon>Hyphomicrobiales</taxon>
        <taxon>Methylobacteriaceae</taxon>
        <taxon>Methylobacterium</taxon>
    </lineage>
</organism>
<proteinExistence type="predicted"/>
<evidence type="ECO:0008006" key="4">
    <source>
        <dbReference type="Google" id="ProtNLM"/>
    </source>
</evidence>
<feature type="compositionally biased region" description="Low complexity" evidence="1">
    <location>
        <begin position="1"/>
        <end position="11"/>
    </location>
</feature>
<accession>A0ABQ4TTW5</accession>
<keyword evidence="3" id="KW-1185">Reference proteome</keyword>
<dbReference type="EMBL" id="BPRB01000010">
    <property type="protein sequence ID" value="GJE58122.1"/>
    <property type="molecule type" value="Genomic_DNA"/>
</dbReference>
<dbReference type="Proteomes" id="UP001055057">
    <property type="component" value="Unassembled WGS sequence"/>
</dbReference>
<sequence length="104" mass="11302">MSDPNSSSRPSDSVHEPPTPQADHDGPDGPGSAPEQAAFYLRSIADMLQVPLATFFEPGSTVDRQRSPDSLELIRLFGSIRDPGLRRRILTLVQEAASRDDSAE</sequence>
<gene>
    <name evidence="2" type="ORF">MPOCJGCO_0200</name>
</gene>
<reference evidence="2" key="2">
    <citation type="submission" date="2021-08" db="EMBL/GenBank/DDBJ databases">
        <authorList>
            <person name="Tani A."/>
            <person name="Ola A."/>
            <person name="Ogura Y."/>
            <person name="Katsura K."/>
            <person name="Hayashi T."/>
        </authorList>
    </citation>
    <scope>NUCLEOTIDE SEQUENCE</scope>
    <source>
        <strain evidence="2">DSM 23632</strain>
    </source>
</reference>
<evidence type="ECO:0000313" key="2">
    <source>
        <dbReference type="EMBL" id="GJE58122.1"/>
    </source>
</evidence>
<reference evidence="2" key="1">
    <citation type="journal article" date="2021" name="Front. Microbiol.">
        <title>Comprehensive Comparative Genomics and Phenotyping of Methylobacterium Species.</title>
        <authorList>
            <person name="Alessa O."/>
            <person name="Ogura Y."/>
            <person name="Fujitani Y."/>
            <person name="Takami H."/>
            <person name="Hayashi T."/>
            <person name="Sahin N."/>
            <person name="Tani A."/>
        </authorList>
    </citation>
    <scope>NUCLEOTIDE SEQUENCE</scope>
    <source>
        <strain evidence="2">DSM 23632</strain>
    </source>
</reference>
<comment type="caution">
    <text evidence="2">The sequence shown here is derived from an EMBL/GenBank/DDBJ whole genome shotgun (WGS) entry which is preliminary data.</text>
</comment>
<protein>
    <recommendedName>
        <fullName evidence="4">Transcriptional regulator</fullName>
    </recommendedName>
</protein>